<evidence type="ECO:0000313" key="8">
    <source>
        <dbReference type="Proteomes" id="UP000054560"/>
    </source>
</evidence>
<gene>
    <name evidence="7" type="ORF">SARC_04805</name>
</gene>
<dbReference type="GO" id="GO:0005829">
    <property type="term" value="C:cytosol"/>
    <property type="evidence" value="ECO:0007669"/>
    <property type="project" value="TreeGrafter"/>
</dbReference>
<evidence type="ECO:0000256" key="1">
    <source>
        <dbReference type="ARBA" id="ARBA00008805"/>
    </source>
</evidence>
<dbReference type="NCBIfam" id="TIGR00687">
    <property type="entry name" value="pyridox_kin"/>
    <property type="match status" value="1"/>
</dbReference>
<protein>
    <recommendedName>
        <fullName evidence="2">pyridoxal kinase</fullName>
        <ecNumber evidence="2">2.7.1.35</ecNumber>
    </recommendedName>
</protein>
<dbReference type="GeneID" id="25905309"/>
<dbReference type="GO" id="GO:0005524">
    <property type="term" value="F:ATP binding"/>
    <property type="evidence" value="ECO:0007669"/>
    <property type="project" value="UniProtKB-KW"/>
</dbReference>
<proteinExistence type="inferred from homology"/>
<dbReference type="STRING" id="667725.A0A0L0G256"/>
<dbReference type="InterPro" id="IPR004625">
    <property type="entry name" value="PyrdxlKinase"/>
</dbReference>
<evidence type="ECO:0000313" key="7">
    <source>
        <dbReference type="EMBL" id="KNC82911.1"/>
    </source>
</evidence>
<organism evidence="7 8">
    <name type="scientific">Sphaeroforma arctica JP610</name>
    <dbReference type="NCBI Taxonomy" id="667725"/>
    <lineage>
        <taxon>Eukaryota</taxon>
        <taxon>Ichthyosporea</taxon>
        <taxon>Ichthyophonida</taxon>
        <taxon>Sphaeroforma</taxon>
    </lineage>
</organism>
<dbReference type="eggNOG" id="KOG2599">
    <property type="taxonomic scope" value="Eukaryota"/>
</dbReference>
<keyword evidence="5 7" id="KW-0418">Kinase</keyword>
<keyword evidence="6" id="KW-0067">ATP-binding</keyword>
<evidence type="ECO:0000256" key="2">
    <source>
        <dbReference type="ARBA" id="ARBA00012104"/>
    </source>
</evidence>
<keyword evidence="3" id="KW-0808">Transferase</keyword>
<name>A0A0L0G256_9EUKA</name>
<keyword evidence="4" id="KW-0547">Nucleotide-binding</keyword>
<evidence type="ECO:0000256" key="5">
    <source>
        <dbReference type="ARBA" id="ARBA00022777"/>
    </source>
</evidence>
<dbReference type="OrthoDB" id="3689at2759"/>
<dbReference type="RefSeq" id="XP_014156813.1">
    <property type="nucleotide sequence ID" value="XM_014301338.1"/>
</dbReference>
<reference evidence="7 8" key="1">
    <citation type="submission" date="2011-02" db="EMBL/GenBank/DDBJ databases">
        <title>The Genome Sequence of Sphaeroforma arctica JP610.</title>
        <authorList>
            <consortium name="The Broad Institute Genome Sequencing Platform"/>
            <person name="Russ C."/>
            <person name="Cuomo C."/>
            <person name="Young S.K."/>
            <person name="Zeng Q."/>
            <person name="Gargeya S."/>
            <person name="Alvarado L."/>
            <person name="Berlin A."/>
            <person name="Chapman S.B."/>
            <person name="Chen Z."/>
            <person name="Freedman E."/>
            <person name="Gellesch M."/>
            <person name="Goldberg J."/>
            <person name="Griggs A."/>
            <person name="Gujja S."/>
            <person name="Heilman E."/>
            <person name="Heiman D."/>
            <person name="Howarth C."/>
            <person name="Mehta T."/>
            <person name="Neiman D."/>
            <person name="Pearson M."/>
            <person name="Roberts A."/>
            <person name="Saif S."/>
            <person name="Shea T."/>
            <person name="Shenoy N."/>
            <person name="Sisk P."/>
            <person name="Stolte C."/>
            <person name="Sykes S."/>
            <person name="White J."/>
            <person name="Yandava C."/>
            <person name="Burger G."/>
            <person name="Gray M.W."/>
            <person name="Holland P.W.H."/>
            <person name="King N."/>
            <person name="Lang F.B.F."/>
            <person name="Roger A.J."/>
            <person name="Ruiz-Trillo I."/>
            <person name="Haas B."/>
            <person name="Nusbaum C."/>
            <person name="Birren B."/>
        </authorList>
    </citation>
    <scope>NUCLEOTIDE SEQUENCE [LARGE SCALE GENOMIC DNA]</scope>
    <source>
        <strain evidence="7 8">JP610</strain>
    </source>
</reference>
<accession>A0A0L0G256</accession>
<dbReference type="InterPro" id="IPR029056">
    <property type="entry name" value="Ribokinase-like"/>
</dbReference>
<dbReference type="GO" id="GO:0009443">
    <property type="term" value="P:pyridoxal 5'-phosphate salvage"/>
    <property type="evidence" value="ECO:0007669"/>
    <property type="project" value="InterPro"/>
</dbReference>
<dbReference type="Gene3D" id="3.40.1190.20">
    <property type="match status" value="1"/>
</dbReference>
<keyword evidence="8" id="KW-1185">Reference proteome</keyword>
<dbReference type="PANTHER" id="PTHR10534">
    <property type="entry name" value="PYRIDOXAL KINASE"/>
    <property type="match status" value="1"/>
</dbReference>
<dbReference type="PANTHER" id="PTHR10534:SF2">
    <property type="entry name" value="PYRIDOXAL KINASE"/>
    <property type="match status" value="1"/>
</dbReference>
<dbReference type="Proteomes" id="UP000054560">
    <property type="component" value="Unassembled WGS sequence"/>
</dbReference>
<evidence type="ECO:0000256" key="6">
    <source>
        <dbReference type="ARBA" id="ARBA00022840"/>
    </source>
</evidence>
<dbReference type="SUPFAM" id="SSF53613">
    <property type="entry name" value="Ribokinase-like"/>
    <property type="match status" value="1"/>
</dbReference>
<dbReference type="EMBL" id="KQ241880">
    <property type="protein sequence ID" value="KNC82911.1"/>
    <property type="molecule type" value="Genomic_DNA"/>
</dbReference>
<comment type="similarity">
    <text evidence="1">Belongs to the pyridoxine kinase family.</text>
</comment>
<evidence type="ECO:0000256" key="3">
    <source>
        <dbReference type="ARBA" id="ARBA00022679"/>
    </source>
</evidence>
<sequence>MSRAKRVLSIQSHVVSGYVGNKAATFPLQLLGYETDCVNSVNFSNHTGYQSWKGTAMNGNELSDLIEGLTKNDLGAYDFLLTGYIGSESFLRQVVDTVKALKKINPDLLFGFVPCDILRRGINDVVHNGSI</sequence>
<dbReference type="EC" id="2.7.1.35" evidence="2"/>
<evidence type="ECO:0000256" key="4">
    <source>
        <dbReference type="ARBA" id="ARBA00022741"/>
    </source>
</evidence>
<dbReference type="AlphaFoldDB" id="A0A0L0G256"/>
<dbReference type="GO" id="GO:0008478">
    <property type="term" value="F:pyridoxal kinase activity"/>
    <property type="evidence" value="ECO:0007669"/>
    <property type="project" value="UniProtKB-EC"/>
</dbReference>